<evidence type="ECO:0000313" key="2">
    <source>
        <dbReference type="EMBL" id="MCX7571009.1"/>
    </source>
</evidence>
<protein>
    <submittedName>
        <fullName evidence="2">HEAT repeat domain-containing protein</fullName>
    </submittedName>
</protein>
<accession>A0ABT3X8C3</accession>
<dbReference type="RefSeq" id="WP_267152258.1">
    <property type="nucleotide sequence ID" value="NZ_JAPMLT010000008.1"/>
</dbReference>
<evidence type="ECO:0000313" key="3">
    <source>
        <dbReference type="Proteomes" id="UP001208017"/>
    </source>
</evidence>
<comment type="caution">
    <text evidence="2">The sequence shown here is derived from an EMBL/GenBank/DDBJ whole genome shotgun (WGS) entry which is preliminary data.</text>
</comment>
<reference evidence="2 3" key="1">
    <citation type="submission" date="2022-11" db="EMBL/GenBank/DDBJ databases">
        <title>Study of microbial diversity in lake waters.</title>
        <authorList>
            <person name="Zhang J."/>
        </authorList>
    </citation>
    <scope>NUCLEOTIDE SEQUENCE [LARGE SCALE GENOMIC DNA]</scope>
    <source>
        <strain evidence="2 3">DT12</strain>
    </source>
</reference>
<keyword evidence="3" id="KW-1185">Reference proteome</keyword>
<dbReference type="InterPro" id="IPR011989">
    <property type="entry name" value="ARM-like"/>
</dbReference>
<organism evidence="2 3">
    <name type="scientific">Tumebacillus lacus</name>
    <dbReference type="NCBI Taxonomy" id="2995335"/>
    <lineage>
        <taxon>Bacteria</taxon>
        <taxon>Bacillati</taxon>
        <taxon>Bacillota</taxon>
        <taxon>Bacilli</taxon>
        <taxon>Bacillales</taxon>
        <taxon>Alicyclobacillaceae</taxon>
        <taxon>Tumebacillus</taxon>
    </lineage>
</organism>
<dbReference type="Gene3D" id="1.25.10.10">
    <property type="entry name" value="Leucine-rich Repeat Variant"/>
    <property type="match status" value="1"/>
</dbReference>
<feature type="chain" id="PRO_5047530305" evidence="1">
    <location>
        <begin position="31"/>
        <end position="392"/>
    </location>
</feature>
<sequence>MTASKKKLTLIALTLTLAAGSALSMATAMATQDDIKISKESVSQNKHINKIRELKGKPQEIDAYVSNLNTQEILEAAYELSNAGELALDQQGAMFVPLLKKRWDAGLPMEDIASMVKDKTNNDNFRSFLLDGTVSVGFKKERVASEATQDSEKEKLGDLLIELASDKSEKEAVRKYSLMKLRDVPKDGGKKAKQEKALADIVNDTDTPAAVKGAALTAMKRTNHPGLAQAVAEVMKNPLSEEGILVRHAVAEGAKSGTLKDIKVMKQLAKDTKDAEVYATTVYSIGLLGGPESVLAVLDVYGKYGNTDIANYTLERNQKTVLSMLETGQPREYILAALQAVMYAKLRTAEANVETLVNHTDIEVREKAAQVLVSLKALPVNNIPSNAEKWGN</sequence>
<keyword evidence="1" id="KW-0732">Signal</keyword>
<name>A0ABT3X8C3_9BACL</name>
<feature type="signal peptide" evidence="1">
    <location>
        <begin position="1"/>
        <end position="30"/>
    </location>
</feature>
<gene>
    <name evidence="2" type="ORF">OS242_13750</name>
</gene>
<proteinExistence type="predicted"/>
<dbReference type="Proteomes" id="UP001208017">
    <property type="component" value="Unassembled WGS sequence"/>
</dbReference>
<dbReference type="EMBL" id="JAPMLT010000008">
    <property type="protein sequence ID" value="MCX7571009.1"/>
    <property type="molecule type" value="Genomic_DNA"/>
</dbReference>
<evidence type="ECO:0000256" key="1">
    <source>
        <dbReference type="SAM" id="SignalP"/>
    </source>
</evidence>